<accession>A0A7M7RI92</accession>
<dbReference type="PANTHER" id="PTHR14939:SF5">
    <property type="entry name" value="F-BOX ONLY PROTEIN 22"/>
    <property type="match status" value="1"/>
</dbReference>
<dbReference type="PANTHER" id="PTHR14939">
    <property type="entry name" value="F-BOX ONLY PROTEIN 22"/>
    <property type="match status" value="1"/>
</dbReference>
<reference evidence="3" key="1">
    <citation type="submission" date="2015-02" db="EMBL/GenBank/DDBJ databases">
        <title>Genome sequencing for Strongylocentrotus purpuratus.</title>
        <authorList>
            <person name="Murali S."/>
            <person name="Liu Y."/>
            <person name="Vee V."/>
            <person name="English A."/>
            <person name="Wang M."/>
            <person name="Skinner E."/>
            <person name="Han Y."/>
            <person name="Muzny D.M."/>
            <person name="Worley K.C."/>
            <person name="Gibbs R.A."/>
        </authorList>
    </citation>
    <scope>NUCLEOTIDE SEQUENCE</scope>
</reference>
<dbReference type="CTD" id="26263"/>
<dbReference type="RefSeq" id="XP_794413.2">
    <property type="nucleotide sequence ID" value="XM_789320.4"/>
</dbReference>
<dbReference type="InterPro" id="IPR019494">
    <property type="entry name" value="FIST_C"/>
</dbReference>
<proteinExistence type="predicted"/>
<dbReference type="GO" id="GO:0000209">
    <property type="term" value="P:protein polyubiquitination"/>
    <property type="evidence" value="ECO:0000318"/>
    <property type="project" value="GO_Central"/>
</dbReference>
<dbReference type="GO" id="GO:0032436">
    <property type="term" value="P:positive regulation of proteasomal ubiquitin-dependent protein catabolic process"/>
    <property type="evidence" value="ECO:0000318"/>
    <property type="project" value="GO_Central"/>
</dbReference>
<keyword evidence="3" id="KW-1185">Reference proteome</keyword>
<dbReference type="SMART" id="SM01204">
    <property type="entry name" value="FIST_C"/>
    <property type="match status" value="1"/>
</dbReference>
<dbReference type="KEGG" id="spu:589685"/>
<dbReference type="OMA" id="YHAYTTI"/>
<dbReference type="Pfam" id="PF10442">
    <property type="entry name" value="FIST_C"/>
    <property type="match status" value="1"/>
</dbReference>
<dbReference type="EnsemblMetazoa" id="XM_789320">
    <property type="protein sequence ID" value="XP_794413"/>
    <property type="gene ID" value="LOC589685"/>
</dbReference>
<dbReference type="GeneID" id="589685"/>
<reference evidence="2" key="2">
    <citation type="submission" date="2021-01" db="UniProtKB">
        <authorList>
            <consortium name="EnsemblMetazoa"/>
        </authorList>
    </citation>
    <scope>IDENTIFICATION</scope>
</reference>
<name>A0A7M7RI92_STRPU</name>
<dbReference type="SUPFAM" id="SSF81383">
    <property type="entry name" value="F-box domain"/>
    <property type="match status" value="1"/>
</dbReference>
<evidence type="ECO:0000259" key="1">
    <source>
        <dbReference type="SMART" id="SM01204"/>
    </source>
</evidence>
<evidence type="ECO:0000313" key="2">
    <source>
        <dbReference type="EnsemblMetazoa" id="XP_794413"/>
    </source>
</evidence>
<dbReference type="Proteomes" id="UP000007110">
    <property type="component" value="Unassembled WGS sequence"/>
</dbReference>
<dbReference type="CDD" id="cd22097">
    <property type="entry name" value="F-box_FBXO22"/>
    <property type="match status" value="1"/>
</dbReference>
<organism evidence="2 3">
    <name type="scientific">Strongylocentrotus purpuratus</name>
    <name type="common">Purple sea urchin</name>
    <dbReference type="NCBI Taxonomy" id="7668"/>
    <lineage>
        <taxon>Eukaryota</taxon>
        <taxon>Metazoa</taxon>
        <taxon>Echinodermata</taxon>
        <taxon>Eleutherozoa</taxon>
        <taxon>Echinozoa</taxon>
        <taxon>Echinoidea</taxon>
        <taxon>Euechinoidea</taxon>
        <taxon>Echinacea</taxon>
        <taxon>Camarodonta</taxon>
        <taxon>Echinidea</taxon>
        <taxon>Strongylocentrotidae</taxon>
        <taxon>Strongylocentrotus</taxon>
    </lineage>
</organism>
<sequence length="427" mass="47399">MYGCVETNREGGGEPSVEMANQEDRDLDQVVVDASAWVMTECREFVKRTFTFLPAKELNTCARVCKVWQREAHRILSRRQDLNWVSELKSCHTTNEKTTHPLGFFGHYFQKTTQSIGPIPKFALMFTEYSKGLDYRSIPGQKKKKSEDNGPQKSQEVVDYFKSLLPQDCVLLSLMTPGIVVPKDSLSTKPGMESEGEGGATCALFPNIPGVRINLLPISPKLLQGGYKEELWQRWLEAGISPNDTQCVLLFGWGFISGVQQAAAELQRLFQEKARKNPVIAGGIVNRLLSKGLCSKSEESSGVIGVTFSGPNVKAISVILNEQVRTRSEAKTAIARLKEANLPVRPKFSLGFMFACAGRGQHFYEEDNVESEEFHKLFPDTPLFGFFGGGEIGCYNLTAGRDIEGLLLSNTAHAYTTIMCLLTFDPS</sequence>
<evidence type="ECO:0000313" key="3">
    <source>
        <dbReference type="Proteomes" id="UP000007110"/>
    </source>
</evidence>
<dbReference type="InterPro" id="IPR036047">
    <property type="entry name" value="F-box-like_dom_sf"/>
</dbReference>
<dbReference type="OrthoDB" id="509497at2759"/>
<feature type="domain" description="FIST C-domain" evidence="1">
    <location>
        <begin position="262"/>
        <end position="395"/>
    </location>
</feature>
<dbReference type="InParanoid" id="A0A7M7RI92"/>
<protein>
    <recommendedName>
        <fullName evidence="1">FIST C-domain domain-containing protein</fullName>
    </recommendedName>
</protein>
<dbReference type="FunCoup" id="A0A7M7RI92">
    <property type="interactions" value="766"/>
</dbReference>
<dbReference type="GO" id="GO:0048742">
    <property type="term" value="P:regulation of skeletal muscle fiber development"/>
    <property type="evidence" value="ECO:0000318"/>
    <property type="project" value="GO_Central"/>
</dbReference>
<dbReference type="AlphaFoldDB" id="A0A7M7RI92"/>